<dbReference type="RefSeq" id="WP_136007240.1">
    <property type="nucleotide sequence ID" value="NZ_SRYR01000005.1"/>
</dbReference>
<gene>
    <name evidence="6" type="ORF">E5347_10785</name>
</gene>
<name>A0A4S2DI29_9CLOT</name>
<keyword evidence="7" id="KW-1185">Reference proteome</keyword>
<organism evidence="6 7">
    <name type="scientific">Clostridium sartagoforme</name>
    <dbReference type="NCBI Taxonomy" id="84031"/>
    <lineage>
        <taxon>Bacteria</taxon>
        <taxon>Bacillati</taxon>
        <taxon>Bacillota</taxon>
        <taxon>Clostridia</taxon>
        <taxon>Eubacteriales</taxon>
        <taxon>Clostridiaceae</taxon>
        <taxon>Clostridium</taxon>
    </lineage>
</organism>
<keyword evidence="2" id="KW-0805">Transcription regulation</keyword>
<dbReference type="AlphaFoldDB" id="A0A4S2DI29"/>
<dbReference type="InterPro" id="IPR007737">
    <property type="entry name" value="Mga_HTH"/>
</dbReference>
<keyword evidence="1" id="KW-0677">Repeat</keyword>
<dbReference type="Gene3D" id="1.10.10.10">
    <property type="entry name" value="Winged helix-like DNA-binding domain superfamily/Winged helix DNA-binding domain"/>
    <property type="match status" value="1"/>
</dbReference>
<dbReference type="InterPro" id="IPR036388">
    <property type="entry name" value="WH-like_DNA-bd_sf"/>
</dbReference>
<dbReference type="OrthoDB" id="3175596at2"/>
<evidence type="ECO:0000256" key="2">
    <source>
        <dbReference type="ARBA" id="ARBA00023015"/>
    </source>
</evidence>
<dbReference type="InterPro" id="IPR050661">
    <property type="entry name" value="BglG_antiterminators"/>
</dbReference>
<dbReference type="SUPFAM" id="SSF63520">
    <property type="entry name" value="PTS-regulatory domain, PRD"/>
    <property type="match status" value="1"/>
</dbReference>
<keyword evidence="3" id="KW-0010">Activator</keyword>
<dbReference type="EMBL" id="SRYR01000005">
    <property type="protein sequence ID" value="TGY41797.1"/>
    <property type="molecule type" value="Genomic_DNA"/>
</dbReference>
<dbReference type="Pfam" id="PF00874">
    <property type="entry name" value="PRD"/>
    <property type="match status" value="1"/>
</dbReference>
<dbReference type="PANTHER" id="PTHR30185:SF18">
    <property type="entry name" value="TRANSCRIPTIONAL REGULATOR MTLR"/>
    <property type="match status" value="1"/>
</dbReference>
<dbReference type="GO" id="GO:0006355">
    <property type="term" value="P:regulation of DNA-templated transcription"/>
    <property type="evidence" value="ECO:0007669"/>
    <property type="project" value="InterPro"/>
</dbReference>
<evidence type="ECO:0000313" key="6">
    <source>
        <dbReference type="EMBL" id="TGY41797.1"/>
    </source>
</evidence>
<comment type="caution">
    <text evidence="6">The sequence shown here is derived from an EMBL/GenBank/DDBJ whole genome shotgun (WGS) entry which is preliminary data.</text>
</comment>
<dbReference type="PANTHER" id="PTHR30185">
    <property type="entry name" value="CRYPTIC BETA-GLUCOSIDE BGL OPERON ANTITERMINATOR"/>
    <property type="match status" value="1"/>
</dbReference>
<sequence>MEKLYMKSRQVIMIRSLLHYEYVRPHEFMEKLNISLRTVRMEIHEINNMVKSRGIMIRSSSAKGYFIVREERNEFNNFLNNMIKSLKSIEYPETLGERFLFTFTYLSFEKSPISIQNLADIMYVSKTVMIKTLNEIDEYIQNFRGLTLKRTKRGLYFQGKEKNIRHILSETLNYKTYGSILMHKTLKFQFGELYSELYEFLEKELPNILYKNKLILIDKSVEGFLLDTFIMIYRNKLGFSLNIEDKKEYPEVFNVIVNEIEKSLIKKDITISLEDRVFLKECLLTKRILYKSSVILEARKESIELTEEFLLLVDTKYNSNYINNIELKDMLTVHIDKMLYRLEQGHFEHNSSVKNAELLYKKETNMVNILNQLILDKYGYEIPEEEIGFIIYYLGAFAKRKIKAVIISDVGQSIAESMAKQINNYCGDRIEIIGSFSLNYIRQFGIDVDVIFTPIRLFNIYIPNKTKTVYINYVLQEDDIKRIQEFLINYDGGIDEN</sequence>
<feature type="domain" description="PRD" evidence="5">
    <location>
        <begin position="297"/>
        <end position="404"/>
    </location>
</feature>
<dbReference type="Proteomes" id="UP000306888">
    <property type="component" value="Unassembled WGS sequence"/>
</dbReference>
<dbReference type="Pfam" id="PF05043">
    <property type="entry name" value="Mga"/>
    <property type="match status" value="2"/>
</dbReference>
<dbReference type="Gene3D" id="1.10.1790.10">
    <property type="entry name" value="PRD domain"/>
    <property type="match status" value="1"/>
</dbReference>
<evidence type="ECO:0000256" key="4">
    <source>
        <dbReference type="ARBA" id="ARBA00023163"/>
    </source>
</evidence>
<accession>A0A4S2DI29</accession>
<evidence type="ECO:0000256" key="3">
    <source>
        <dbReference type="ARBA" id="ARBA00023159"/>
    </source>
</evidence>
<evidence type="ECO:0000256" key="1">
    <source>
        <dbReference type="ARBA" id="ARBA00022737"/>
    </source>
</evidence>
<dbReference type="InterPro" id="IPR011608">
    <property type="entry name" value="PRD"/>
</dbReference>
<reference evidence="6 7" key="1">
    <citation type="submission" date="2019-04" db="EMBL/GenBank/DDBJ databases">
        <title>Microbes associate with the intestines of laboratory mice.</title>
        <authorList>
            <person name="Navarre W."/>
            <person name="Wong E."/>
            <person name="Huang K."/>
            <person name="Tropini C."/>
            <person name="Ng K."/>
            <person name="Yu B."/>
        </authorList>
    </citation>
    <scope>NUCLEOTIDE SEQUENCE [LARGE SCALE GENOMIC DNA]</scope>
    <source>
        <strain evidence="6 7">NM50_B9-20</strain>
    </source>
</reference>
<evidence type="ECO:0000313" key="7">
    <source>
        <dbReference type="Proteomes" id="UP000306888"/>
    </source>
</evidence>
<proteinExistence type="predicted"/>
<protein>
    <submittedName>
        <fullName evidence="6">PRD domain-containing protein</fullName>
    </submittedName>
</protein>
<keyword evidence="4" id="KW-0804">Transcription</keyword>
<evidence type="ECO:0000259" key="5">
    <source>
        <dbReference type="PROSITE" id="PS51372"/>
    </source>
</evidence>
<dbReference type="PROSITE" id="PS51372">
    <property type="entry name" value="PRD_2"/>
    <property type="match status" value="1"/>
</dbReference>
<dbReference type="InterPro" id="IPR036634">
    <property type="entry name" value="PRD_sf"/>
</dbReference>